<dbReference type="SMART" id="SM00028">
    <property type="entry name" value="TPR"/>
    <property type="match status" value="4"/>
</dbReference>
<comment type="caution">
    <text evidence="13">The sequence shown here is derived from an EMBL/GenBank/DDBJ whole genome shotgun (WGS) entry which is preliminary data.</text>
</comment>
<dbReference type="InterPro" id="IPR003594">
    <property type="entry name" value="HATPase_dom"/>
</dbReference>
<evidence type="ECO:0000256" key="10">
    <source>
        <dbReference type="SAM" id="Phobius"/>
    </source>
</evidence>
<evidence type="ECO:0000256" key="8">
    <source>
        <dbReference type="ARBA" id="ARBA00023012"/>
    </source>
</evidence>
<gene>
    <name evidence="13" type="ORF">EGT74_03325</name>
</gene>
<evidence type="ECO:0000256" key="11">
    <source>
        <dbReference type="SAM" id="SignalP"/>
    </source>
</evidence>
<keyword evidence="7" id="KW-0067">ATP-binding</keyword>
<evidence type="ECO:0000256" key="2">
    <source>
        <dbReference type="ARBA" id="ARBA00012438"/>
    </source>
</evidence>
<keyword evidence="5" id="KW-0547">Nucleotide-binding</keyword>
<keyword evidence="3" id="KW-0597">Phosphoprotein</keyword>
<proteinExistence type="predicted"/>
<feature type="signal peptide" evidence="11">
    <location>
        <begin position="1"/>
        <end position="22"/>
    </location>
</feature>
<reference evidence="13 14" key="1">
    <citation type="submission" date="2018-11" db="EMBL/GenBank/DDBJ databases">
        <title>Chitinophaga lutea sp.nov., isolate from arsenic contaminated soil.</title>
        <authorList>
            <person name="Zong Y."/>
        </authorList>
    </citation>
    <scope>NUCLEOTIDE SEQUENCE [LARGE SCALE GENOMIC DNA]</scope>
    <source>
        <strain evidence="13 14">ZY74</strain>
    </source>
</reference>
<dbReference type="RefSeq" id="WP_123845106.1">
    <property type="nucleotide sequence ID" value="NZ_RPDH01000001.1"/>
</dbReference>
<dbReference type="Gene3D" id="3.30.565.10">
    <property type="entry name" value="Histidine kinase-like ATPase, C-terminal domain"/>
    <property type="match status" value="1"/>
</dbReference>
<dbReference type="Pfam" id="PF02518">
    <property type="entry name" value="HATPase_c"/>
    <property type="match status" value="1"/>
</dbReference>
<evidence type="ECO:0000256" key="9">
    <source>
        <dbReference type="PROSITE-ProRule" id="PRU00339"/>
    </source>
</evidence>
<dbReference type="Gene3D" id="1.25.40.10">
    <property type="entry name" value="Tetratricopeptide repeat domain"/>
    <property type="match status" value="2"/>
</dbReference>
<dbReference type="GO" id="GO:0000155">
    <property type="term" value="F:phosphorelay sensor kinase activity"/>
    <property type="evidence" value="ECO:0007669"/>
    <property type="project" value="InterPro"/>
</dbReference>
<dbReference type="InterPro" id="IPR019734">
    <property type="entry name" value="TPR_rpt"/>
</dbReference>
<keyword evidence="9" id="KW-0802">TPR repeat</keyword>
<keyword evidence="6" id="KW-0418">Kinase</keyword>
<keyword evidence="10" id="KW-1133">Transmembrane helix</keyword>
<feature type="chain" id="PRO_5017981959" description="histidine kinase" evidence="11">
    <location>
        <begin position="23"/>
        <end position="742"/>
    </location>
</feature>
<comment type="catalytic activity">
    <reaction evidence="1">
        <text>ATP + protein L-histidine = ADP + protein N-phospho-L-histidine.</text>
        <dbReference type="EC" id="2.7.13.3"/>
    </reaction>
</comment>
<evidence type="ECO:0000256" key="1">
    <source>
        <dbReference type="ARBA" id="ARBA00000085"/>
    </source>
</evidence>
<dbReference type="PROSITE" id="PS50005">
    <property type="entry name" value="TPR"/>
    <property type="match status" value="1"/>
</dbReference>
<accession>A0A3N4PYU7</accession>
<keyword evidence="14" id="KW-1185">Reference proteome</keyword>
<dbReference type="CDD" id="cd16917">
    <property type="entry name" value="HATPase_UhpB-NarQ-NarX-like"/>
    <property type="match status" value="1"/>
</dbReference>
<keyword evidence="10" id="KW-0812">Transmembrane</keyword>
<evidence type="ECO:0000256" key="7">
    <source>
        <dbReference type="ARBA" id="ARBA00022840"/>
    </source>
</evidence>
<dbReference type="SMART" id="SM00387">
    <property type="entry name" value="HATPase_c"/>
    <property type="match status" value="1"/>
</dbReference>
<dbReference type="InterPro" id="IPR011712">
    <property type="entry name" value="Sig_transdc_His_kin_sub3_dim/P"/>
</dbReference>
<dbReference type="GO" id="GO:0005524">
    <property type="term" value="F:ATP binding"/>
    <property type="evidence" value="ECO:0007669"/>
    <property type="project" value="UniProtKB-KW"/>
</dbReference>
<dbReference type="AlphaFoldDB" id="A0A3N4PYU7"/>
<keyword evidence="4" id="KW-0808">Transferase</keyword>
<evidence type="ECO:0000313" key="14">
    <source>
        <dbReference type="Proteomes" id="UP000278351"/>
    </source>
</evidence>
<feature type="transmembrane region" description="Helical" evidence="10">
    <location>
        <begin position="488"/>
        <end position="507"/>
    </location>
</feature>
<evidence type="ECO:0000256" key="5">
    <source>
        <dbReference type="ARBA" id="ARBA00022741"/>
    </source>
</evidence>
<dbReference type="InterPro" id="IPR011990">
    <property type="entry name" value="TPR-like_helical_dom_sf"/>
</dbReference>
<feature type="domain" description="Histidine kinase" evidence="12">
    <location>
        <begin position="550"/>
        <end position="742"/>
    </location>
</feature>
<dbReference type="PROSITE" id="PS50109">
    <property type="entry name" value="HIS_KIN"/>
    <property type="match status" value="1"/>
</dbReference>
<feature type="repeat" description="TPR" evidence="9">
    <location>
        <begin position="302"/>
        <end position="335"/>
    </location>
</feature>
<evidence type="ECO:0000259" key="12">
    <source>
        <dbReference type="PROSITE" id="PS50109"/>
    </source>
</evidence>
<dbReference type="EMBL" id="RPDH01000001">
    <property type="protein sequence ID" value="RPE12595.1"/>
    <property type="molecule type" value="Genomic_DNA"/>
</dbReference>
<dbReference type="InterPro" id="IPR050482">
    <property type="entry name" value="Sensor_HK_TwoCompSys"/>
</dbReference>
<dbReference type="Gene3D" id="1.20.5.1930">
    <property type="match status" value="1"/>
</dbReference>
<dbReference type="Proteomes" id="UP000278351">
    <property type="component" value="Unassembled WGS sequence"/>
</dbReference>
<dbReference type="GO" id="GO:0016020">
    <property type="term" value="C:membrane"/>
    <property type="evidence" value="ECO:0007669"/>
    <property type="project" value="InterPro"/>
</dbReference>
<evidence type="ECO:0000256" key="4">
    <source>
        <dbReference type="ARBA" id="ARBA00022679"/>
    </source>
</evidence>
<dbReference type="Pfam" id="PF13424">
    <property type="entry name" value="TPR_12"/>
    <property type="match status" value="1"/>
</dbReference>
<dbReference type="GO" id="GO:0046983">
    <property type="term" value="F:protein dimerization activity"/>
    <property type="evidence" value="ECO:0007669"/>
    <property type="project" value="InterPro"/>
</dbReference>
<name>A0A3N4PYU7_9BACT</name>
<dbReference type="SUPFAM" id="SSF48452">
    <property type="entry name" value="TPR-like"/>
    <property type="match status" value="1"/>
</dbReference>
<dbReference type="SUPFAM" id="SSF55874">
    <property type="entry name" value="ATPase domain of HSP90 chaperone/DNA topoisomerase II/histidine kinase"/>
    <property type="match status" value="1"/>
</dbReference>
<dbReference type="OrthoDB" id="617348at2"/>
<keyword evidence="11" id="KW-0732">Signal</keyword>
<dbReference type="PANTHER" id="PTHR24421:SF10">
    <property type="entry name" value="NITRATE_NITRITE SENSOR PROTEIN NARQ"/>
    <property type="match status" value="1"/>
</dbReference>
<dbReference type="PANTHER" id="PTHR24421">
    <property type="entry name" value="NITRATE/NITRITE SENSOR PROTEIN NARX-RELATED"/>
    <property type="match status" value="1"/>
</dbReference>
<organism evidence="13 14">
    <name type="scientific">Chitinophaga lutea</name>
    <dbReference type="NCBI Taxonomy" id="2488634"/>
    <lineage>
        <taxon>Bacteria</taxon>
        <taxon>Pseudomonadati</taxon>
        <taxon>Bacteroidota</taxon>
        <taxon>Chitinophagia</taxon>
        <taxon>Chitinophagales</taxon>
        <taxon>Chitinophagaceae</taxon>
        <taxon>Chitinophaga</taxon>
    </lineage>
</organism>
<protein>
    <recommendedName>
        <fullName evidence="2">histidine kinase</fullName>
        <ecNumber evidence="2">2.7.13.3</ecNumber>
    </recommendedName>
</protein>
<dbReference type="Pfam" id="PF07730">
    <property type="entry name" value="HisKA_3"/>
    <property type="match status" value="1"/>
</dbReference>
<dbReference type="InterPro" id="IPR005467">
    <property type="entry name" value="His_kinase_dom"/>
</dbReference>
<evidence type="ECO:0000313" key="13">
    <source>
        <dbReference type="EMBL" id="RPE12595.1"/>
    </source>
</evidence>
<keyword evidence="10" id="KW-0472">Membrane</keyword>
<evidence type="ECO:0000256" key="6">
    <source>
        <dbReference type="ARBA" id="ARBA00022777"/>
    </source>
</evidence>
<keyword evidence="8" id="KW-0902">Two-component regulatory system</keyword>
<dbReference type="EC" id="2.7.13.3" evidence="2"/>
<sequence length="742" mass="84430">MRLIYHIICAAALIIAAGTAHAQVVEDSLRKIVAQRHLPLEQRIDAMDRLGQVVFFNTGWNEGLAVMRSSLALSAPMKDGRYRARTYGIMAASSFIAGDTETAYRYFDSAQHYINRSSSGLMKGYVLYMKGWLESRSHKETDAIRTLQQALDVLEKEPEGLRYRQPVYSELAGIYIKWYDLPNVEKYTRLSLEAAIRLKELEKMISTHQERGSYFLNLYRADTSRKPALDSGLFYMRRSLNLARANRERLITPSNIPFSAIGIASIFLEHFPATPANKDSVNYYNRIALEESRITRQYAVEAAAYNTLASISMNRGDYDDAIANLNNAIGISIKDPLYDKFNLSQSYLVLAQAYELKRDTSMALFNYKQYMNLYQELFDVEKMNKAKDLEARYEMARKERTLLEIRLLAEQRNRELIQARYLSGRKDKELLEARYASIVKDKALLNAKYAAGVQLKALDSANFRTAQREQELKAIGERFNYNRKLNKIYSVLTVALLLSAAFLYYAFKQRSKALRQKQQLHDLELDRLSQEHRMTVLSAMLEGQEQERTRLARDLHDGLGGLLSGVKIELSTLHQPAATSPQQAVVQKTMHHLDNAVEELRRIARSMMPEVLLNYGLGEAVREYCNGLKQSGVPVSCQVFHYRNNMSHSRQVTLYRIMQELVNNAVKHAAASQILVQLQQRDDRIFLVVEDDGKGFDPAQQRALKGAGLANIRSRAEMLQGTLEVETAPGTGSAFTIECAVN</sequence>
<evidence type="ECO:0000256" key="3">
    <source>
        <dbReference type="ARBA" id="ARBA00022553"/>
    </source>
</evidence>
<dbReference type="InterPro" id="IPR036890">
    <property type="entry name" value="HATPase_C_sf"/>
</dbReference>